<dbReference type="EMBL" id="JARJCW010000009">
    <property type="protein sequence ID" value="KAJ7220594.1"/>
    <property type="molecule type" value="Genomic_DNA"/>
</dbReference>
<protein>
    <submittedName>
        <fullName evidence="1">Uncharacterized protein</fullName>
    </submittedName>
</protein>
<comment type="caution">
    <text evidence="1">The sequence shown here is derived from an EMBL/GenBank/DDBJ whole genome shotgun (WGS) entry which is preliminary data.</text>
</comment>
<accession>A0AAD6VRE7</accession>
<keyword evidence="2" id="KW-1185">Reference proteome</keyword>
<name>A0AAD6VRE7_9AGAR</name>
<organism evidence="1 2">
    <name type="scientific">Mycena pura</name>
    <dbReference type="NCBI Taxonomy" id="153505"/>
    <lineage>
        <taxon>Eukaryota</taxon>
        <taxon>Fungi</taxon>
        <taxon>Dikarya</taxon>
        <taxon>Basidiomycota</taxon>
        <taxon>Agaricomycotina</taxon>
        <taxon>Agaricomycetes</taxon>
        <taxon>Agaricomycetidae</taxon>
        <taxon>Agaricales</taxon>
        <taxon>Marasmiineae</taxon>
        <taxon>Mycenaceae</taxon>
        <taxon>Mycena</taxon>
    </lineage>
</organism>
<dbReference type="Proteomes" id="UP001219525">
    <property type="component" value="Unassembled WGS sequence"/>
</dbReference>
<evidence type="ECO:0000313" key="1">
    <source>
        <dbReference type="EMBL" id="KAJ7220594.1"/>
    </source>
</evidence>
<evidence type="ECO:0000313" key="2">
    <source>
        <dbReference type="Proteomes" id="UP001219525"/>
    </source>
</evidence>
<sequence>MPPALPIAADLAAQIPQPRVFLEGNPTLELNDDPNYAPVIDAVHKTFIHLAHSDVAPYVIASIQSRIKAQALDEGTTERRVLDAKVAVSNITDFLRDSTPCIVLRDMTDGNPSVAALQWGTVLKGDKPTAEHNIIYIEKTLAMVLCANATPPPDVQSPTFQRDSALVMLSVTVSHETIHALNKYTFGAALVTPKIGTFEDDIDNGKSEAGFTFERDFYNYRLEAIWEQSKFADANTRMWHMKLMFKNPAVTSLIDSDVDEPEYLQFNPTTVSTFIASLSTHRPMDIWAHRLTTYDFDDLSQASWLRFHSLGTAL</sequence>
<dbReference type="AlphaFoldDB" id="A0AAD6VRE7"/>
<reference evidence="1" key="1">
    <citation type="submission" date="2023-03" db="EMBL/GenBank/DDBJ databases">
        <title>Massive genome expansion in bonnet fungi (Mycena s.s.) driven by repeated elements and novel gene families across ecological guilds.</title>
        <authorList>
            <consortium name="Lawrence Berkeley National Laboratory"/>
            <person name="Harder C.B."/>
            <person name="Miyauchi S."/>
            <person name="Viragh M."/>
            <person name="Kuo A."/>
            <person name="Thoen E."/>
            <person name="Andreopoulos B."/>
            <person name="Lu D."/>
            <person name="Skrede I."/>
            <person name="Drula E."/>
            <person name="Henrissat B."/>
            <person name="Morin E."/>
            <person name="Kohler A."/>
            <person name="Barry K."/>
            <person name="LaButti K."/>
            <person name="Morin E."/>
            <person name="Salamov A."/>
            <person name="Lipzen A."/>
            <person name="Mereny Z."/>
            <person name="Hegedus B."/>
            <person name="Baldrian P."/>
            <person name="Stursova M."/>
            <person name="Weitz H."/>
            <person name="Taylor A."/>
            <person name="Grigoriev I.V."/>
            <person name="Nagy L.G."/>
            <person name="Martin F."/>
            <person name="Kauserud H."/>
        </authorList>
    </citation>
    <scope>NUCLEOTIDE SEQUENCE</scope>
    <source>
        <strain evidence="1">9144</strain>
    </source>
</reference>
<gene>
    <name evidence="1" type="ORF">GGX14DRAFT_675297</name>
</gene>
<proteinExistence type="predicted"/>